<dbReference type="PRINTS" id="PR00465">
    <property type="entry name" value="EP450IV"/>
</dbReference>
<keyword evidence="7 8" id="KW-0349">Heme</keyword>
<dbReference type="GO" id="GO:0020037">
    <property type="term" value="F:heme binding"/>
    <property type="evidence" value="ECO:0007669"/>
    <property type="project" value="InterPro"/>
</dbReference>
<keyword evidence="6 8" id="KW-0503">Monooxygenase</keyword>
<evidence type="ECO:0000256" key="7">
    <source>
        <dbReference type="PIRSR" id="PIRSR602403-1"/>
    </source>
</evidence>
<proteinExistence type="inferred from homology"/>
<dbReference type="PANTHER" id="PTHR46206">
    <property type="entry name" value="CYTOCHROME P450"/>
    <property type="match status" value="1"/>
</dbReference>
<evidence type="ECO:0000256" key="1">
    <source>
        <dbReference type="ARBA" id="ARBA00001971"/>
    </source>
</evidence>
<evidence type="ECO:0000256" key="8">
    <source>
        <dbReference type="RuleBase" id="RU000461"/>
    </source>
</evidence>
<dbReference type="InterPro" id="IPR001128">
    <property type="entry name" value="Cyt_P450"/>
</dbReference>
<dbReference type="Pfam" id="PF00067">
    <property type="entry name" value="p450"/>
    <property type="match status" value="1"/>
</dbReference>
<dbReference type="GO" id="GO:0016705">
    <property type="term" value="F:oxidoreductase activity, acting on paired donors, with incorporation or reduction of molecular oxygen"/>
    <property type="evidence" value="ECO:0007669"/>
    <property type="project" value="InterPro"/>
</dbReference>
<reference evidence="9" key="1">
    <citation type="submission" date="2023-06" db="EMBL/GenBank/DDBJ databases">
        <title>Genome-scale phylogeny and comparative genomics of the fungal order Sordariales.</title>
        <authorList>
            <consortium name="Lawrence Berkeley National Laboratory"/>
            <person name="Hensen N."/>
            <person name="Bonometti L."/>
            <person name="Westerberg I."/>
            <person name="Brannstrom I.O."/>
            <person name="Guillou S."/>
            <person name="Cros-Aarteil S."/>
            <person name="Calhoun S."/>
            <person name="Haridas S."/>
            <person name="Kuo A."/>
            <person name="Mondo S."/>
            <person name="Pangilinan J."/>
            <person name="Riley R."/>
            <person name="LaButti K."/>
            <person name="Andreopoulos B."/>
            <person name="Lipzen A."/>
            <person name="Chen C."/>
            <person name="Yanf M."/>
            <person name="Daum C."/>
            <person name="Ng V."/>
            <person name="Clum A."/>
            <person name="Steindorff A."/>
            <person name="Ohm R."/>
            <person name="Martin F."/>
            <person name="Silar P."/>
            <person name="Natvig D."/>
            <person name="Lalanne C."/>
            <person name="Gautier V."/>
            <person name="Ament-velasquez S.L."/>
            <person name="Kruys A."/>
            <person name="Hutchinson M.I."/>
            <person name="Powell A.J."/>
            <person name="Barry K."/>
            <person name="Miller A.N."/>
            <person name="Grigoriev I.V."/>
            <person name="Debuchy R."/>
            <person name="Gladieux P."/>
            <person name="Thoren M.H."/>
            <person name="Johannesson H."/>
        </authorList>
    </citation>
    <scope>NUCLEOTIDE SEQUENCE</scope>
    <source>
        <strain evidence="9">SMH2392-1A</strain>
    </source>
</reference>
<evidence type="ECO:0000256" key="3">
    <source>
        <dbReference type="ARBA" id="ARBA00022723"/>
    </source>
</evidence>
<sequence length="531" mass="59397">MALASSVFETLGTKLGYVASSALFLLFAAGLWSTKQAWHLASRYPLLGGEYGGAGKRGKAYLSHAAALFDQGYRQFKTATYRLTTPDGDHLIVPNCYLDELRRRPDNELDVLKAFEKTFENNHVRLFPSKEKTIIINNVVKVDLTRNLGRINPRLSDEVARTVASELAGCDGAEWTPVVLSGVLLRIVAVVSGNIFLGPELCREAEYMHCAVQFTVDLVAASAALKRWPAWLRSVAAATPLVPQVARVHEHRRRMKAFLRPVIEQRRMDMERRRKADDADAVPPPADDLFQWLMEKSAASGVTDAGDLTDMLLLVLLAAIHTTSLAVTNLFYDLAIRPEVVEELRGEIKSVLADSGGVMTTQALYDMKLVDSVMRESQRLTPPFIDAFRRYAMQPITLQNGDRIPKGTYIETANTAVLRDPSLYPSPDVFNPRRFSALREPDVPDPLGYKNREQYQYISVTKENMSFGFGRHACPGRYFAANEIKMILAQLLLQYDIRMPDGESERYQSIWSGVVIAPDPTKALLFRRVAA</sequence>
<accession>A0AA40E7F0</accession>
<evidence type="ECO:0000313" key="9">
    <source>
        <dbReference type="EMBL" id="KAK0726786.1"/>
    </source>
</evidence>
<feature type="binding site" description="axial binding residue" evidence="7">
    <location>
        <position position="474"/>
    </location>
    <ligand>
        <name>heme</name>
        <dbReference type="ChEBI" id="CHEBI:30413"/>
    </ligand>
    <ligandPart>
        <name>Fe</name>
        <dbReference type="ChEBI" id="CHEBI:18248"/>
    </ligandPart>
</feature>
<dbReference type="GeneID" id="85329704"/>
<comment type="cofactor">
    <cofactor evidence="1 7">
        <name>heme</name>
        <dbReference type="ChEBI" id="CHEBI:30413"/>
    </cofactor>
</comment>
<keyword evidence="10" id="KW-1185">Reference proteome</keyword>
<dbReference type="GO" id="GO:0005506">
    <property type="term" value="F:iron ion binding"/>
    <property type="evidence" value="ECO:0007669"/>
    <property type="project" value="InterPro"/>
</dbReference>
<dbReference type="Gene3D" id="1.10.630.10">
    <property type="entry name" value="Cytochrome P450"/>
    <property type="match status" value="1"/>
</dbReference>
<dbReference type="GO" id="GO:0004497">
    <property type="term" value="F:monooxygenase activity"/>
    <property type="evidence" value="ECO:0007669"/>
    <property type="project" value="UniProtKB-KW"/>
</dbReference>
<keyword evidence="4 8" id="KW-0560">Oxidoreductase</keyword>
<dbReference type="InterPro" id="IPR017972">
    <property type="entry name" value="Cyt_P450_CS"/>
</dbReference>
<dbReference type="InterPro" id="IPR036396">
    <property type="entry name" value="Cyt_P450_sf"/>
</dbReference>
<dbReference type="SUPFAM" id="SSF48264">
    <property type="entry name" value="Cytochrome P450"/>
    <property type="match status" value="1"/>
</dbReference>
<evidence type="ECO:0000256" key="2">
    <source>
        <dbReference type="ARBA" id="ARBA00010617"/>
    </source>
</evidence>
<dbReference type="InterPro" id="IPR002403">
    <property type="entry name" value="Cyt_P450_E_grp-IV"/>
</dbReference>
<dbReference type="Proteomes" id="UP001172101">
    <property type="component" value="Unassembled WGS sequence"/>
</dbReference>
<name>A0AA40E7F0_9PEZI</name>
<keyword evidence="3 7" id="KW-0479">Metal-binding</keyword>
<dbReference type="AlphaFoldDB" id="A0AA40E7F0"/>
<evidence type="ECO:0000256" key="5">
    <source>
        <dbReference type="ARBA" id="ARBA00023004"/>
    </source>
</evidence>
<comment type="caution">
    <text evidence="9">The sequence shown here is derived from an EMBL/GenBank/DDBJ whole genome shotgun (WGS) entry which is preliminary data.</text>
</comment>
<keyword evidence="5 7" id="KW-0408">Iron</keyword>
<dbReference type="RefSeq" id="XP_060299642.1">
    <property type="nucleotide sequence ID" value="XM_060446434.1"/>
</dbReference>
<evidence type="ECO:0000313" key="10">
    <source>
        <dbReference type="Proteomes" id="UP001172101"/>
    </source>
</evidence>
<protein>
    <submittedName>
        <fullName evidence="9">Ent-kaurene oxidase</fullName>
    </submittedName>
</protein>
<dbReference type="PANTHER" id="PTHR46206:SF7">
    <property type="entry name" value="P450, PUTATIVE (EUROFUNG)-RELATED"/>
    <property type="match status" value="1"/>
</dbReference>
<dbReference type="EMBL" id="JAUIRO010000002">
    <property type="protein sequence ID" value="KAK0726786.1"/>
    <property type="molecule type" value="Genomic_DNA"/>
</dbReference>
<comment type="similarity">
    <text evidence="2 8">Belongs to the cytochrome P450 family.</text>
</comment>
<gene>
    <name evidence="9" type="ORF">B0T26DRAFT_764021</name>
</gene>
<evidence type="ECO:0000256" key="6">
    <source>
        <dbReference type="ARBA" id="ARBA00023033"/>
    </source>
</evidence>
<dbReference type="PROSITE" id="PS00086">
    <property type="entry name" value="CYTOCHROME_P450"/>
    <property type="match status" value="1"/>
</dbReference>
<dbReference type="CDD" id="cd11041">
    <property type="entry name" value="CYP503A1-like"/>
    <property type="match status" value="1"/>
</dbReference>
<evidence type="ECO:0000256" key="4">
    <source>
        <dbReference type="ARBA" id="ARBA00023002"/>
    </source>
</evidence>
<organism evidence="9 10">
    <name type="scientific">Lasiosphaeria miniovina</name>
    <dbReference type="NCBI Taxonomy" id="1954250"/>
    <lineage>
        <taxon>Eukaryota</taxon>
        <taxon>Fungi</taxon>
        <taxon>Dikarya</taxon>
        <taxon>Ascomycota</taxon>
        <taxon>Pezizomycotina</taxon>
        <taxon>Sordariomycetes</taxon>
        <taxon>Sordariomycetidae</taxon>
        <taxon>Sordariales</taxon>
        <taxon>Lasiosphaeriaceae</taxon>
        <taxon>Lasiosphaeria</taxon>
    </lineage>
</organism>